<evidence type="ECO:0000256" key="2">
    <source>
        <dbReference type="ARBA" id="ARBA00004993"/>
    </source>
</evidence>
<name>A0ABW3ZHT4_9RHOB</name>
<dbReference type="InterPro" id="IPR003542">
    <property type="entry name" value="Enbac_synth_compD-like"/>
</dbReference>
<protein>
    <recommendedName>
        <fullName evidence="5">Enterobactin synthase component D</fullName>
    </recommendedName>
    <alternativeName>
        <fullName evidence="8">4'-phosphopantetheinyl transferase EntD</fullName>
    </alternativeName>
    <alternativeName>
        <fullName evidence="9">Enterochelin synthase D</fullName>
    </alternativeName>
</protein>
<dbReference type="GO" id="GO:0016740">
    <property type="term" value="F:transferase activity"/>
    <property type="evidence" value="ECO:0007669"/>
    <property type="project" value="UniProtKB-KW"/>
</dbReference>
<comment type="subunit">
    <text evidence="4">EntB, EntD, EntE, and EntF form a multienzyme complex called enterobactin synthase.</text>
</comment>
<keyword evidence="7" id="KW-0259">Enterobactin biosynthesis</keyword>
<evidence type="ECO:0000256" key="5">
    <source>
        <dbReference type="ARBA" id="ARBA00019087"/>
    </source>
</evidence>
<dbReference type="Pfam" id="PF17837">
    <property type="entry name" value="4PPT_N"/>
    <property type="match status" value="1"/>
</dbReference>
<evidence type="ECO:0000256" key="1">
    <source>
        <dbReference type="ARBA" id="ARBA00003937"/>
    </source>
</evidence>
<dbReference type="Pfam" id="PF01648">
    <property type="entry name" value="ACPS"/>
    <property type="match status" value="1"/>
</dbReference>
<organism evidence="14 15">
    <name type="scientific">Litorisediminicola beolgyonensis</name>
    <dbReference type="NCBI Taxonomy" id="1173614"/>
    <lineage>
        <taxon>Bacteria</taxon>
        <taxon>Pseudomonadati</taxon>
        <taxon>Pseudomonadota</taxon>
        <taxon>Alphaproteobacteria</taxon>
        <taxon>Rhodobacterales</taxon>
        <taxon>Paracoccaceae</taxon>
        <taxon>Litorisediminicola</taxon>
    </lineage>
</organism>
<comment type="catalytic activity">
    <reaction evidence="11">
        <text>apo-[peptidyl-carrier protein] + CoA = holo-[peptidyl-carrier protein] + adenosine 3',5'-bisphosphate + H(+)</text>
        <dbReference type="Rhea" id="RHEA:46228"/>
        <dbReference type="Rhea" id="RHEA-COMP:11479"/>
        <dbReference type="Rhea" id="RHEA-COMP:11480"/>
        <dbReference type="ChEBI" id="CHEBI:15378"/>
        <dbReference type="ChEBI" id="CHEBI:29999"/>
        <dbReference type="ChEBI" id="CHEBI:57287"/>
        <dbReference type="ChEBI" id="CHEBI:58343"/>
        <dbReference type="ChEBI" id="CHEBI:64479"/>
    </reaction>
</comment>
<dbReference type="PANTHER" id="PTHR38096">
    <property type="entry name" value="ENTEROBACTIN SYNTHASE COMPONENT D"/>
    <property type="match status" value="1"/>
</dbReference>
<evidence type="ECO:0000256" key="10">
    <source>
        <dbReference type="ARBA" id="ARBA00049176"/>
    </source>
</evidence>
<feature type="domain" description="4'-phosphopantetheinyl transferase" evidence="12">
    <location>
        <begin position="112"/>
        <end position="179"/>
    </location>
</feature>
<dbReference type="EMBL" id="JBHTMU010000009">
    <property type="protein sequence ID" value="MFD1342243.1"/>
    <property type="molecule type" value="Genomic_DNA"/>
</dbReference>
<sequence length="217" mass="23238">MPLTSIERLLQQAQTDWPEGLAVATADPRSADHPLYPVEEAAVARAVVTRRAEFAAGRAAARAALSQLGLPEGPVPMAEDRSPVWPASVTGSLSHTTEACIAVAARRNEIRAVGVDIETDAPLAPDLASEIAQAEEIRRFGGSPGLAARRIFSLKEAAYKAQYALSRTLLGFDALILVDERGTLAFRDAVPPFAAGDRLSVRQWIADEMILSLCVLR</sequence>
<evidence type="ECO:0000256" key="9">
    <source>
        <dbReference type="ARBA" id="ARBA00031996"/>
    </source>
</evidence>
<accession>A0ABW3ZHT4</accession>
<proteinExistence type="inferred from homology"/>
<evidence type="ECO:0000256" key="4">
    <source>
        <dbReference type="ARBA" id="ARBA00011503"/>
    </source>
</evidence>
<dbReference type="InterPro" id="IPR041354">
    <property type="entry name" value="4PPT_N"/>
</dbReference>
<evidence type="ECO:0000259" key="13">
    <source>
        <dbReference type="Pfam" id="PF17837"/>
    </source>
</evidence>
<dbReference type="InterPro" id="IPR008278">
    <property type="entry name" value="4-PPantetheinyl_Trfase_dom"/>
</dbReference>
<evidence type="ECO:0000256" key="6">
    <source>
        <dbReference type="ARBA" id="ARBA00022679"/>
    </source>
</evidence>
<reference evidence="15" key="1">
    <citation type="journal article" date="2019" name="Int. J. Syst. Evol. Microbiol.">
        <title>The Global Catalogue of Microorganisms (GCM) 10K type strain sequencing project: providing services to taxonomists for standard genome sequencing and annotation.</title>
        <authorList>
            <consortium name="The Broad Institute Genomics Platform"/>
            <consortium name="The Broad Institute Genome Sequencing Center for Infectious Disease"/>
            <person name="Wu L."/>
            <person name="Ma J."/>
        </authorList>
    </citation>
    <scope>NUCLEOTIDE SEQUENCE [LARGE SCALE GENOMIC DNA]</scope>
    <source>
        <strain evidence="15">CCUG 62953</strain>
    </source>
</reference>
<evidence type="ECO:0000256" key="8">
    <source>
        <dbReference type="ARBA" id="ARBA00029894"/>
    </source>
</evidence>
<evidence type="ECO:0000256" key="11">
    <source>
        <dbReference type="ARBA" id="ARBA00049191"/>
    </source>
</evidence>
<gene>
    <name evidence="14" type="ORF">ACFQ4E_07420</name>
</gene>
<evidence type="ECO:0000313" key="14">
    <source>
        <dbReference type="EMBL" id="MFD1342243.1"/>
    </source>
</evidence>
<evidence type="ECO:0000256" key="7">
    <source>
        <dbReference type="ARBA" id="ARBA00023191"/>
    </source>
</evidence>
<dbReference type="Proteomes" id="UP001597135">
    <property type="component" value="Unassembled WGS sequence"/>
</dbReference>
<dbReference type="PANTHER" id="PTHR38096:SF1">
    <property type="entry name" value="ENTEROBACTIN SYNTHASE COMPONENT D"/>
    <property type="match status" value="1"/>
</dbReference>
<dbReference type="SUPFAM" id="SSF56214">
    <property type="entry name" value="4'-phosphopantetheinyl transferase"/>
    <property type="match status" value="1"/>
</dbReference>
<dbReference type="Gene3D" id="3.90.470.20">
    <property type="entry name" value="4'-phosphopantetheinyl transferase domain"/>
    <property type="match status" value="1"/>
</dbReference>
<dbReference type="PRINTS" id="PR01399">
    <property type="entry name" value="ENTSNTHTASED"/>
</dbReference>
<keyword evidence="15" id="KW-1185">Reference proteome</keyword>
<feature type="domain" description="4'-phosphopantetheinyl transferase N-terminal" evidence="13">
    <location>
        <begin position="39"/>
        <end position="105"/>
    </location>
</feature>
<comment type="caution">
    <text evidence="14">The sequence shown here is derived from an EMBL/GenBank/DDBJ whole genome shotgun (WGS) entry which is preliminary data.</text>
</comment>
<keyword evidence="6 14" id="KW-0808">Transferase</keyword>
<comment type="pathway">
    <text evidence="2">Siderophore biosynthesis; enterobactin biosynthesis.</text>
</comment>
<comment type="catalytic activity">
    <reaction evidence="10">
        <text>apo-[aryl-carrier protein] + CoA = holo-[aryl-carrier protein] + adenosine 3',5'-bisphosphate + H(+)</text>
        <dbReference type="Rhea" id="RHEA:48404"/>
        <dbReference type="Rhea" id="RHEA-COMP:15903"/>
        <dbReference type="Rhea" id="RHEA-COMP:17557"/>
        <dbReference type="ChEBI" id="CHEBI:15378"/>
        <dbReference type="ChEBI" id="CHEBI:29999"/>
        <dbReference type="ChEBI" id="CHEBI:57287"/>
        <dbReference type="ChEBI" id="CHEBI:58343"/>
        <dbReference type="ChEBI" id="CHEBI:64479"/>
    </reaction>
</comment>
<dbReference type="InterPro" id="IPR037143">
    <property type="entry name" value="4-PPantetheinyl_Trfase_dom_sf"/>
</dbReference>
<comment type="similarity">
    <text evidence="3">Belongs to the P-Pant transferase superfamily. EntD family.</text>
</comment>
<dbReference type="RefSeq" id="WP_386802303.1">
    <property type="nucleotide sequence ID" value="NZ_JBHTMU010000009.1"/>
</dbReference>
<evidence type="ECO:0000259" key="12">
    <source>
        <dbReference type="Pfam" id="PF01648"/>
    </source>
</evidence>
<evidence type="ECO:0000256" key="3">
    <source>
        <dbReference type="ARBA" id="ARBA00008342"/>
    </source>
</evidence>
<comment type="function">
    <text evidence="1">Involved in the biosynthesis of the siderophore enterobactin (enterochelin), which is a macrocyclic trimeric lactone of N-(2,3-dihydroxybenzoyl)-serine. The serine trilactone serves as a scaffolding for the three catechol functionalities that provide hexadentate coordination for the tightly ligated iron(2+) atoms. Plays an essential role in the assembly of the enterobactin by catalyzing the transfer of the 4'-phosphopantetheine (Ppant) moiety from coenzyme A to the apo-domains of both EntB (ArCP domain) and EntF (PCP domain) to yield their holo-forms which make them competent for the activation of 2,3-dihydroxybenzoate (DHB) and L-serine, respectively.</text>
</comment>
<evidence type="ECO:0000313" key="15">
    <source>
        <dbReference type="Proteomes" id="UP001597135"/>
    </source>
</evidence>